<evidence type="ECO:0000256" key="6">
    <source>
        <dbReference type="ARBA" id="ARBA00022705"/>
    </source>
</evidence>
<dbReference type="InterPro" id="IPR050240">
    <property type="entry name" value="DNA_pol_type-B"/>
</dbReference>
<dbReference type="PROSITE" id="PS00116">
    <property type="entry name" value="DNA_POLYMERASE_B"/>
    <property type="match status" value="1"/>
</dbReference>
<accession>A0A7C0Y0T6</accession>
<dbReference type="GO" id="GO:0003887">
    <property type="term" value="F:DNA-directed DNA polymerase activity"/>
    <property type="evidence" value="ECO:0007669"/>
    <property type="project" value="UniProtKB-KW"/>
</dbReference>
<dbReference type="NCBIfam" id="TIGR00592">
    <property type="entry name" value="pol2"/>
    <property type="match status" value="1"/>
</dbReference>
<sequence>YKFCKDFPGFIPSILGDLITMRQEIKKKMKATIDPVEKKMLDYRQRAVKLLANSYYGYMGYPKARWYSKECAESVTAWGRHYIEMTIREIEEKFGFKVLYADTDGFYATIPGEKPETIKKKAKEFLNYINSKLPGLLELEYEGFYLRGFFVTKKRYAVIDEEGRITTRGLEVVRRDWSEIAKETQAKVLEAILKEGSVEKAAEIVRDVVEKIAKYRVPLEKLVIHEQITRDLKDYKAIGPHVAIAKRLAAKGIKVKPGTIISYIVLKGGGKISDRVILLTEYDPRKHKYDPNYYIENQVLPAVLRILEAFGYRKEELKYQSSKQTGLDAWLRK</sequence>
<dbReference type="InterPro" id="IPR017964">
    <property type="entry name" value="DNA-dir_DNA_pol_B_CS"/>
</dbReference>
<dbReference type="Proteomes" id="UP000886210">
    <property type="component" value="Unassembled WGS sequence"/>
</dbReference>
<keyword evidence="5" id="KW-0548">Nucleotidyltransferase</keyword>
<organism evidence="11">
    <name type="scientific">Thermococcus litoralis</name>
    <dbReference type="NCBI Taxonomy" id="2265"/>
    <lineage>
        <taxon>Archaea</taxon>
        <taxon>Methanobacteriati</taxon>
        <taxon>Methanobacteriota</taxon>
        <taxon>Thermococci</taxon>
        <taxon>Thermococcales</taxon>
        <taxon>Thermococcaceae</taxon>
        <taxon>Thermococcus</taxon>
    </lineage>
</organism>
<evidence type="ECO:0000259" key="10">
    <source>
        <dbReference type="Pfam" id="PF00136"/>
    </source>
</evidence>
<evidence type="ECO:0000256" key="8">
    <source>
        <dbReference type="ARBA" id="ARBA00023125"/>
    </source>
</evidence>
<dbReference type="GO" id="GO:0006261">
    <property type="term" value="P:DNA-templated DNA replication"/>
    <property type="evidence" value="ECO:0007669"/>
    <property type="project" value="TreeGrafter"/>
</dbReference>
<comment type="caution">
    <text evidence="11">The sequence shown here is derived from an EMBL/GenBank/DDBJ whole genome shotgun (WGS) entry which is preliminary data.</text>
</comment>
<dbReference type="PANTHER" id="PTHR10322:SF23">
    <property type="entry name" value="DNA POLYMERASE DELTA CATALYTIC SUBUNIT"/>
    <property type="match status" value="1"/>
</dbReference>
<dbReference type="EC" id="2.7.7.7" evidence="2"/>
<gene>
    <name evidence="11" type="ORF">ENF72_01630</name>
</gene>
<feature type="non-terminal residue" evidence="11">
    <location>
        <position position="1"/>
    </location>
</feature>
<evidence type="ECO:0000256" key="9">
    <source>
        <dbReference type="ARBA" id="ARBA00049244"/>
    </source>
</evidence>
<dbReference type="GO" id="GO:0000166">
    <property type="term" value="F:nucleotide binding"/>
    <property type="evidence" value="ECO:0007669"/>
    <property type="project" value="InterPro"/>
</dbReference>
<evidence type="ECO:0000256" key="5">
    <source>
        <dbReference type="ARBA" id="ARBA00022695"/>
    </source>
</evidence>
<protein>
    <recommendedName>
        <fullName evidence="3">DNA polymerase</fullName>
        <ecNumber evidence="2">2.7.7.7</ecNumber>
    </recommendedName>
</protein>
<evidence type="ECO:0000256" key="4">
    <source>
        <dbReference type="ARBA" id="ARBA00022679"/>
    </source>
</evidence>
<keyword evidence="7" id="KW-0239">DNA-directed DNA polymerase</keyword>
<dbReference type="GO" id="GO:0003677">
    <property type="term" value="F:DNA binding"/>
    <property type="evidence" value="ECO:0007669"/>
    <property type="project" value="UniProtKB-KW"/>
</dbReference>
<evidence type="ECO:0000313" key="11">
    <source>
        <dbReference type="EMBL" id="HDD31311.1"/>
    </source>
</evidence>
<evidence type="ECO:0000256" key="1">
    <source>
        <dbReference type="ARBA" id="ARBA00005755"/>
    </source>
</evidence>
<comment type="similarity">
    <text evidence="1">Belongs to the DNA polymerase type-B family.</text>
</comment>
<keyword evidence="4" id="KW-0808">Transferase</keyword>
<keyword evidence="8" id="KW-0238">DNA-binding</keyword>
<dbReference type="Gene3D" id="3.90.1600.10">
    <property type="entry name" value="Palm domain of DNA polymerase"/>
    <property type="match status" value="1"/>
</dbReference>
<proteinExistence type="inferred from homology"/>
<dbReference type="InterPro" id="IPR042087">
    <property type="entry name" value="DNA_pol_B_thumb"/>
</dbReference>
<evidence type="ECO:0000256" key="2">
    <source>
        <dbReference type="ARBA" id="ARBA00012417"/>
    </source>
</evidence>
<dbReference type="Pfam" id="PF00136">
    <property type="entry name" value="DNA_pol_B"/>
    <property type="match status" value="1"/>
</dbReference>
<evidence type="ECO:0000256" key="3">
    <source>
        <dbReference type="ARBA" id="ARBA00015749"/>
    </source>
</evidence>
<keyword evidence="6" id="KW-0235">DNA replication</keyword>
<dbReference type="Gene3D" id="1.10.132.60">
    <property type="entry name" value="DNA polymerase family B, C-terminal domain"/>
    <property type="match status" value="1"/>
</dbReference>
<dbReference type="InterPro" id="IPR023211">
    <property type="entry name" value="DNA_pol_palm_dom_sf"/>
</dbReference>
<feature type="domain" description="DNA-directed DNA polymerase family B multifunctional" evidence="10">
    <location>
        <begin position="9"/>
        <end position="309"/>
    </location>
</feature>
<evidence type="ECO:0000256" key="7">
    <source>
        <dbReference type="ARBA" id="ARBA00022932"/>
    </source>
</evidence>
<dbReference type="SUPFAM" id="SSF56672">
    <property type="entry name" value="DNA/RNA polymerases"/>
    <property type="match status" value="1"/>
</dbReference>
<name>A0A7C0Y0T6_THELI</name>
<dbReference type="FunFam" id="1.10.132.60:FF:000013">
    <property type="entry name" value="DNA polymerase Pol2"/>
    <property type="match status" value="1"/>
</dbReference>
<dbReference type="EMBL" id="DQYG01000068">
    <property type="protein sequence ID" value="HDD31311.1"/>
    <property type="molecule type" value="Genomic_DNA"/>
</dbReference>
<reference evidence="11" key="1">
    <citation type="journal article" date="2020" name="mSystems">
        <title>Genome- and Community-Level Interaction Insights into Carbon Utilization and Element Cycling Functions of Hydrothermarchaeota in Hydrothermal Sediment.</title>
        <authorList>
            <person name="Zhou Z."/>
            <person name="Liu Y."/>
            <person name="Xu W."/>
            <person name="Pan J."/>
            <person name="Luo Z.H."/>
            <person name="Li M."/>
        </authorList>
    </citation>
    <scope>NUCLEOTIDE SEQUENCE [LARGE SCALE GENOMIC DNA]</scope>
    <source>
        <strain evidence="11">HyVt-151</strain>
    </source>
</reference>
<dbReference type="InterPro" id="IPR006134">
    <property type="entry name" value="DNA-dir_DNA_pol_B_multi_dom"/>
</dbReference>
<dbReference type="AlphaFoldDB" id="A0A7C0Y0T6"/>
<dbReference type="InterPro" id="IPR043502">
    <property type="entry name" value="DNA/RNA_pol_sf"/>
</dbReference>
<comment type="catalytic activity">
    <reaction evidence="9">
        <text>DNA(n) + a 2'-deoxyribonucleoside 5'-triphosphate = DNA(n+1) + diphosphate</text>
        <dbReference type="Rhea" id="RHEA:22508"/>
        <dbReference type="Rhea" id="RHEA-COMP:17339"/>
        <dbReference type="Rhea" id="RHEA-COMP:17340"/>
        <dbReference type="ChEBI" id="CHEBI:33019"/>
        <dbReference type="ChEBI" id="CHEBI:61560"/>
        <dbReference type="ChEBI" id="CHEBI:173112"/>
        <dbReference type="EC" id="2.7.7.7"/>
    </reaction>
</comment>
<dbReference type="PANTHER" id="PTHR10322">
    <property type="entry name" value="DNA POLYMERASE CATALYTIC SUBUNIT"/>
    <property type="match status" value="1"/>
</dbReference>